<dbReference type="EMBL" id="BSNU01000001">
    <property type="protein sequence ID" value="GLQ61489.1"/>
    <property type="molecule type" value="Genomic_DNA"/>
</dbReference>
<dbReference type="GO" id="GO:0003824">
    <property type="term" value="F:catalytic activity"/>
    <property type="evidence" value="ECO:0007669"/>
    <property type="project" value="UniProtKB-ARBA"/>
</dbReference>
<proteinExistence type="predicted"/>
<dbReference type="InterPro" id="IPR029045">
    <property type="entry name" value="ClpP/crotonase-like_dom_sf"/>
</dbReference>
<protein>
    <submittedName>
        <fullName evidence="1">Enoyl-CoA hydratase</fullName>
    </submittedName>
</protein>
<dbReference type="Gene3D" id="3.90.226.10">
    <property type="entry name" value="2-enoyl-CoA Hydratase, Chain A, domain 1"/>
    <property type="match status" value="1"/>
</dbReference>
<accession>A0AAV5NBE7</accession>
<dbReference type="Proteomes" id="UP001156614">
    <property type="component" value="Unassembled WGS sequence"/>
</dbReference>
<dbReference type="PANTHER" id="PTHR11941">
    <property type="entry name" value="ENOYL-COA HYDRATASE-RELATED"/>
    <property type="match status" value="1"/>
</dbReference>
<dbReference type="PANTHER" id="PTHR11941:SF54">
    <property type="entry name" value="ENOYL-COA HYDRATASE, MITOCHONDRIAL"/>
    <property type="match status" value="1"/>
</dbReference>
<dbReference type="RefSeq" id="WP_099212532.1">
    <property type="nucleotide sequence ID" value="NZ_BEWM01000003.1"/>
</dbReference>
<reference evidence="2" key="1">
    <citation type="journal article" date="2019" name="Int. J. Syst. Evol. Microbiol.">
        <title>The Global Catalogue of Microorganisms (GCM) 10K type strain sequencing project: providing services to taxonomists for standard genome sequencing and annotation.</title>
        <authorList>
            <consortium name="The Broad Institute Genomics Platform"/>
            <consortium name="The Broad Institute Genome Sequencing Center for Infectious Disease"/>
            <person name="Wu L."/>
            <person name="Ma J."/>
        </authorList>
    </citation>
    <scope>NUCLEOTIDE SEQUENCE [LARGE SCALE GENOMIC DNA]</scope>
    <source>
        <strain evidence="2">NBRC 3267</strain>
    </source>
</reference>
<evidence type="ECO:0000313" key="1">
    <source>
        <dbReference type="EMBL" id="GLQ61489.1"/>
    </source>
</evidence>
<keyword evidence="2" id="KW-1185">Reference proteome</keyword>
<gene>
    <name evidence="1" type="primary">paaG</name>
    <name evidence="1" type="ORF">GCM10007867_03340</name>
</gene>
<dbReference type="SUPFAM" id="SSF52096">
    <property type="entry name" value="ClpP/crotonase"/>
    <property type="match status" value="1"/>
</dbReference>
<comment type="caution">
    <text evidence="1">The sequence shown here is derived from an EMBL/GenBank/DDBJ whole genome shotgun (WGS) entry which is preliminary data.</text>
</comment>
<dbReference type="InterPro" id="IPR001753">
    <property type="entry name" value="Enoyl-CoA_hydra/iso"/>
</dbReference>
<dbReference type="GO" id="GO:0006635">
    <property type="term" value="P:fatty acid beta-oxidation"/>
    <property type="evidence" value="ECO:0007669"/>
    <property type="project" value="TreeGrafter"/>
</dbReference>
<name>A0AAV5NBE7_9PROT</name>
<sequence length="279" mass="29791">MSAFYKTIIISAQGGIARVTIDNDPVNVLSLQMMAELTSFLENVKDDETIKVVIFDSANPDFFIAHVDMTIAEDPKAFETLAAFALPGLNPFQTLSERVRRLPQVTIVQLEGVARGGGAEFVAAADMSFAAIGRGALGQPEALMGIVPGGAGTQYLRHRVGRNKALEILLGADLFDAQTAERYGWINRAIPADTIGAFVDNLAQNIAALPDGVIAAAKRVVPADDYGAGLESENTAWASLFTQPPAGQLLLGGLKRGAQTPEVERKIEVMLRELATELQ</sequence>
<dbReference type="CDD" id="cd06558">
    <property type="entry name" value="crotonase-like"/>
    <property type="match status" value="1"/>
</dbReference>
<evidence type="ECO:0000313" key="2">
    <source>
        <dbReference type="Proteomes" id="UP001156614"/>
    </source>
</evidence>
<dbReference type="AlphaFoldDB" id="A0AAV5NBE7"/>
<organism evidence="1 2">
    <name type="scientific">Gluconobacter cerinus</name>
    <dbReference type="NCBI Taxonomy" id="38307"/>
    <lineage>
        <taxon>Bacteria</taxon>
        <taxon>Pseudomonadati</taxon>
        <taxon>Pseudomonadota</taxon>
        <taxon>Alphaproteobacteria</taxon>
        <taxon>Acetobacterales</taxon>
        <taxon>Acetobacteraceae</taxon>
        <taxon>Gluconobacter</taxon>
    </lineage>
</organism>
<dbReference type="Pfam" id="PF00378">
    <property type="entry name" value="ECH_1"/>
    <property type="match status" value="1"/>
</dbReference>